<accession>A0A0F9P2P3</accession>
<organism evidence="1">
    <name type="scientific">marine sediment metagenome</name>
    <dbReference type="NCBI Taxonomy" id="412755"/>
    <lineage>
        <taxon>unclassified sequences</taxon>
        <taxon>metagenomes</taxon>
        <taxon>ecological metagenomes</taxon>
    </lineage>
</organism>
<comment type="caution">
    <text evidence="1">The sequence shown here is derived from an EMBL/GenBank/DDBJ whole genome shotgun (WGS) entry which is preliminary data.</text>
</comment>
<gene>
    <name evidence="1" type="ORF">LCGC14_1189180</name>
</gene>
<reference evidence="1" key="1">
    <citation type="journal article" date="2015" name="Nature">
        <title>Complex archaea that bridge the gap between prokaryotes and eukaryotes.</title>
        <authorList>
            <person name="Spang A."/>
            <person name="Saw J.H."/>
            <person name="Jorgensen S.L."/>
            <person name="Zaremba-Niedzwiedzka K."/>
            <person name="Martijn J."/>
            <person name="Lind A.E."/>
            <person name="van Eijk R."/>
            <person name="Schleper C."/>
            <person name="Guy L."/>
            <person name="Ettema T.J."/>
        </authorList>
    </citation>
    <scope>NUCLEOTIDE SEQUENCE</scope>
</reference>
<sequence>MAVLVSSFGTTQLSLPDPVPPIPIAAQMTLPSGDWILTFDQLLQPGLSAITNWGFRANNLIRSAMAPVTISGNTVSAASSPGPPSVGFDFITYNAGIPDVIGVNGLAVEAFSGFPLTVL</sequence>
<dbReference type="AlphaFoldDB" id="A0A0F9P2P3"/>
<protein>
    <submittedName>
        <fullName evidence="1">Uncharacterized protein</fullName>
    </submittedName>
</protein>
<dbReference type="EMBL" id="LAZR01006019">
    <property type="protein sequence ID" value="KKM95345.1"/>
    <property type="molecule type" value="Genomic_DNA"/>
</dbReference>
<evidence type="ECO:0000313" key="1">
    <source>
        <dbReference type="EMBL" id="KKM95345.1"/>
    </source>
</evidence>
<proteinExistence type="predicted"/>
<name>A0A0F9P2P3_9ZZZZ</name>